<keyword evidence="2" id="KW-1185">Reference proteome</keyword>
<accession>A0A4Z2FEY8</accession>
<protein>
    <submittedName>
        <fullName evidence="1">Uncharacterized protein</fullName>
    </submittedName>
</protein>
<comment type="caution">
    <text evidence="1">The sequence shown here is derived from an EMBL/GenBank/DDBJ whole genome shotgun (WGS) entry which is preliminary data.</text>
</comment>
<proteinExistence type="predicted"/>
<dbReference type="EMBL" id="SRLO01001289">
    <property type="protein sequence ID" value="TNN39333.1"/>
    <property type="molecule type" value="Genomic_DNA"/>
</dbReference>
<gene>
    <name evidence="1" type="ORF">EYF80_050503</name>
</gene>
<name>A0A4Z2FEY8_9TELE</name>
<dbReference type="Proteomes" id="UP000314294">
    <property type="component" value="Unassembled WGS sequence"/>
</dbReference>
<evidence type="ECO:0000313" key="1">
    <source>
        <dbReference type="EMBL" id="TNN39333.1"/>
    </source>
</evidence>
<organism evidence="1 2">
    <name type="scientific">Liparis tanakae</name>
    <name type="common">Tanaka's snailfish</name>
    <dbReference type="NCBI Taxonomy" id="230148"/>
    <lineage>
        <taxon>Eukaryota</taxon>
        <taxon>Metazoa</taxon>
        <taxon>Chordata</taxon>
        <taxon>Craniata</taxon>
        <taxon>Vertebrata</taxon>
        <taxon>Euteleostomi</taxon>
        <taxon>Actinopterygii</taxon>
        <taxon>Neopterygii</taxon>
        <taxon>Teleostei</taxon>
        <taxon>Neoteleostei</taxon>
        <taxon>Acanthomorphata</taxon>
        <taxon>Eupercaria</taxon>
        <taxon>Perciformes</taxon>
        <taxon>Cottioidei</taxon>
        <taxon>Cottales</taxon>
        <taxon>Liparidae</taxon>
        <taxon>Liparis</taxon>
    </lineage>
</organism>
<sequence length="96" mass="10940">MKPAPRRRVRVPLLDGCTSLDISLSSRRSQPENSRLKKCFFRPESHSFPTSRENRKWSLSPKPLTLQPSLSTKATMEFLKRVAAVRGRLVTSVMLS</sequence>
<dbReference type="AlphaFoldDB" id="A0A4Z2FEY8"/>
<reference evidence="1 2" key="1">
    <citation type="submission" date="2019-03" db="EMBL/GenBank/DDBJ databases">
        <title>First draft genome of Liparis tanakae, snailfish: a comprehensive survey of snailfish specific genes.</title>
        <authorList>
            <person name="Kim W."/>
            <person name="Song I."/>
            <person name="Jeong J.-H."/>
            <person name="Kim D."/>
            <person name="Kim S."/>
            <person name="Ryu S."/>
            <person name="Song J.Y."/>
            <person name="Lee S.K."/>
        </authorList>
    </citation>
    <scope>NUCLEOTIDE SEQUENCE [LARGE SCALE GENOMIC DNA]</scope>
    <source>
        <tissue evidence="1">Muscle</tissue>
    </source>
</reference>
<evidence type="ECO:0000313" key="2">
    <source>
        <dbReference type="Proteomes" id="UP000314294"/>
    </source>
</evidence>